<dbReference type="Proteomes" id="UP000027265">
    <property type="component" value="Unassembled WGS sequence"/>
</dbReference>
<dbReference type="EMBL" id="KL197734">
    <property type="protein sequence ID" value="KDQ53315.1"/>
    <property type="molecule type" value="Genomic_DNA"/>
</dbReference>
<protein>
    <submittedName>
        <fullName evidence="1">Uncharacterized protein</fullName>
    </submittedName>
</protein>
<evidence type="ECO:0000313" key="1">
    <source>
        <dbReference type="EMBL" id="KDQ53315.1"/>
    </source>
</evidence>
<organism evidence="1 2">
    <name type="scientific">Jaapia argillacea MUCL 33604</name>
    <dbReference type="NCBI Taxonomy" id="933084"/>
    <lineage>
        <taxon>Eukaryota</taxon>
        <taxon>Fungi</taxon>
        <taxon>Dikarya</taxon>
        <taxon>Basidiomycota</taxon>
        <taxon>Agaricomycotina</taxon>
        <taxon>Agaricomycetes</taxon>
        <taxon>Agaricomycetidae</taxon>
        <taxon>Jaapiales</taxon>
        <taxon>Jaapiaceae</taxon>
        <taxon>Jaapia</taxon>
    </lineage>
</organism>
<reference evidence="2" key="1">
    <citation type="journal article" date="2014" name="Proc. Natl. Acad. Sci. U.S.A.">
        <title>Extensive sampling of basidiomycete genomes demonstrates inadequacy of the white-rot/brown-rot paradigm for wood decay fungi.</title>
        <authorList>
            <person name="Riley R."/>
            <person name="Salamov A.A."/>
            <person name="Brown D.W."/>
            <person name="Nagy L.G."/>
            <person name="Floudas D."/>
            <person name="Held B.W."/>
            <person name="Levasseur A."/>
            <person name="Lombard V."/>
            <person name="Morin E."/>
            <person name="Otillar R."/>
            <person name="Lindquist E.A."/>
            <person name="Sun H."/>
            <person name="LaButti K.M."/>
            <person name="Schmutz J."/>
            <person name="Jabbour D."/>
            <person name="Luo H."/>
            <person name="Baker S.E."/>
            <person name="Pisabarro A.G."/>
            <person name="Walton J.D."/>
            <person name="Blanchette R.A."/>
            <person name="Henrissat B."/>
            <person name="Martin F."/>
            <person name="Cullen D."/>
            <person name="Hibbett D.S."/>
            <person name="Grigoriev I.V."/>
        </authorList>
    </citation>
    <scope>NUCLEOTIDE SEQUENCE [LARGE SCALE GENOMIC DNA]</scope>
    <source>
        <strain evidence="2">MUCL 33604</strain>
    </source>
</reference>
<proteinExistence type="predicted"/>
<gene>
    <name evidence="1" type="ORF">JAAARDRAFT_432593</name>
</gene>
<evidence type="ECO:0000313" key="2">
    <source>
        <dbReference type="Proteomes" id="UP000027265"/>
    </source>
</evidence>
<keyword evidence="2" id="KW-1185">Reference proteome</keyword>
<accession>A0A067PHI7</accession>
<dbReference type="HOGENOM" id="CLU_2292108_0_0_1"/>
<sequence length="101" mass="11728">MTNLKPSRNLQKFRKLHEQLWARPRKLQTFTPQGQSTAFPYLPTDLFPPDRVLEPFLFVRKEYKLAQKWILEGTKDPRYRGRFPGAVITGHSGVGTSTVLE</sequence>
<dbReference type="AlphaFoldDB" id="A0A067PHI7"/>
<name>A0A067PHI7_9AGAM</name>
<dbReference type="InParanoid" id="A0A067PHI7"/>